<evidence type="ECO:0000256" key="2">
    <source>
        <dbReference type="ARBA" id="ARBA00022487"/>
    </source>
</evidence>
<evidence type="ECO:0000313" key="6">
    <source>
        <dbReference type="EMBL" id="CAG7730246.1"/>
    </source>
</evidence>
<dbReference type="PROSITE" id="PS00941">
    <property type="entry name" value="CARBOXYLESTERASE_B_2"/>
    <property type="match status" value="1"/>
</dbReference>
<dbReference type="PANTHER" id="PTHR43142">
    <property type="entry name" value="CARBOXYLIC ESTER HYDROLASE"/>
    <property type="match status" value="1"/>
</dbReference>
<dbReference type="OrthoDB" id="3200163at2759"/>
<dbReference type="InterPro" id="IPR019819">
    <property type="entry name" value="Carboxylesterase_B_CS"/>
</dbReference>
<proteinExistence type="inferred from homology"/>
<evidence type="ECO:0000256" key="4">
    <source>
        <dbReference type="ARBA" id="ARBA00023180"/>
    </source>
</evidence>
<dbReference type="EMBL" id="CAJVCH010191246">
    <property type="protein sequence ID" value="CAG7730246.1"/>
    <property type="molecule type" value="Genomic_DNA"/>
</dbReference>
<sequence>SVISSTVSDNAVIKIQAGSIKGAKELSRNGRHFHQFLGIPYGHVSHRFMESEPSKPWEGIKDATEFGSACLQVGQGEEDCLFVNVYTPYLVTI</sequence>
<dbReference type="GO" id="GO:0052689">
    <property type="term" value="F:carboxylic ester hydrolase activity"/>
    <property type="evidence" value="ECO:0007669"/>
    <property type="project" value="UniProtKB-KW"/>
</dbReference>
<protein>
    <recommendedName>
        <fullName evidence="5">Carboxylesterase type B domain-containing protein</fullName>
    </recommendedName>
</protein>
<evidence type="ECO:0000313" key="7">
    <source>
        <dbReference type="Proteomes" id="UP000708208"/>
    </source>
</evidence>
<dbReference type="Proteomes" id="UP000708208">
    <property type="component" value="Unassembled WGS sequence"/>
</dbReference>
<evidence type="ECO:0000256" key="3">
    <source>
        <dbReference type="ARBA" id="ARBA00022801"/>
    </source>
</evidence>
<feature type="domain" description="Carboxylesterase type B" evidence="5">
    <location>
        <begin position="10"/>
        <end position="88"/>
    </location>
</feature>
<organism evidence="6 7">
    <name type="scientific">Allacma fusca</name>
    <dbReference type="NCBI Taxonomy" id="39272"/>
    <lineage>
        <taxon>Eukaryota</taxon>
        <taxon>Metazoa</taxon>
        <taxon>Ecdysozoa</taxon>
        <taxon>Arthropoda</taxon>
        <taxon>Hexapoda</taxon>
        <taxon>Collembola</taxon>
        <taxon>Symphypleona</taxon>
        <taxon>Sminthuridae</taxon>
        <taxon>Allacma</taxon>
    </lineage>
</organism>
<dbReference type="AlphaFoldDB" id="A0A8J2K8B3"/>
<name>A0A8J2K8B3_9HEXA</name>
<dbReference type="PANTHER" id="PTHR43142:SF1">
    <property type="entry name" value="CARBOXYLIC ESTER HYDROLASE"/>
    <property type="match status" value="1"/>
</dbReference>
<evidence type="ECO:0000256" key="1">
    <source>
        <dbReference type="ARBA" id="ARBA00005964"/>
    </source>
</evidence>
<comment type="caution">
    <text evidence="6">The sequence shown here is derived from an EMBL/GenBank/DDBJ whole genome shotgun (WGS) entry which is preliminary data.</text>
</comment>
<keyword evidence="3" id="KW-0378">Hydrolase</keyword>
<keyword evidence="7" id="KW-1185">Reference proteome</keyword>
<evidence type="ECO:0000259" key="5">
    <source>
        <dbReference type="Pfam" id="PF00135"/>
    </source>
</evidence>
<keyword evidence="2" id="KW-0719">Serine esterase</keyword>
<feature type="non-terminal residue" evidence="6">
    <location>
        <position position="1"/>
    </location>
</feature>
<gene>
    <name evidence="6" type="ORF">AFUS01_LOCUS18905</name>
</gene>
<dbReference type="Pfam" id="PF00135">
    <property type="entry name" value="COesterase"/>
    <property type="match status" value="1"/>
</dbReference>
<accession>A0A8J2K8B3</accession>
<dbReference type="InterPro" id="IPR002018">
    <property type="entry name" value="CarbesteraseB"/>
</dbReference>
<reference evidence="6" key="1">
    <citation type="submission" date="2021-06" db="EMBL/GenBank/DDBJ databases">
        <authorList>
            <person name="Hodson N. C."/>
            <person name="Mongue J. A."/>
            <person name="Jaron S. K."/>
        </authorList>
    </citation>
    <scope>NUCLEOTIDE SEQUENCE</scope>
</reference>
<comment type="similarity">
    <text evidence="1">Belongs to the type-B carboxylesterase/lipase family.</text>
</comment>
<keyword evidence="4" id="KW-0325">Glycoprotein</keyword>